<organism evidence="1 2">
    <name type="scientific">Smallanthus sonchifolius</name>
    <dbReference type="NCBI Taxonomy" id="185202"/>
    <lineage>
        <taxon>Eukaryota</taxon>
        <taxon>Viridiplantae</taxon>
        <taxon>Streptophyta</taxon>
        <taxon>Embryophyta</taxon>
        <taxon>Tracheophyta</taxon>
        <taxon>Spermatophyta</taxon>
        <taxon>Magnoliopsida</taxon>
        <taxon>eudicotyledons</taxon>
        <taxon>Gunneridae</taxon>
        <taxon>Pentapetalae</taxon>
        <taxon>asterids</taxon>
        <taxon>campanulids</taxon>
        <taxon>Asterales</taxon>
        <taxon>Asteraceae</taxon>
        <taxon>Asteroideae</taxon>
        <taxon>Heliantheae alliance</taxon>
        <taxon>Millerieae</taxon>
        <taxon>Smallanthus</taxon>
    </lineage>
</organism>
<sequence>MEGVYKDSRDYVEECVVNTLIEEQSERTKNAGTNETRILRKGRRKKSTKGHLMFSRESHEGKQGIEYGYELASDESDQDDRELKYSLEYFKELDLQTKKETMKKDSDKGKTPIDDNDDGKRLQPQIVLDS</sequence>
<dbReference type="Proteomes" id="UP001056120">
    <property type="component" value="Linkage Group LG19"/>
</dbReference>
<evidence type="ECO:0000313" key="2">
    <source>
        <dbReference type="Proteomes" id="UP001056120"/>
    </source>
</evidence>
<dbReference type="EMBL" id="CM042036">
    <property type="protein sequence ID" value="KAI3744468.1"/>
    <property type="molecule type" value="Genomic_DNA"/>
</dbReference>
<reference evidence="2" key="1">
    <citation type="journal article" date="2022" name="Mol. Ecol. Resour.">
        <title>The genomes of chicory, endive, great burdock and yacon provide insights into Asteraceae palaeo-polyploidization history and plant inulin production.</title>
        <authorList>
            <person name="Fan W."/>
            <person name="Wang S."/>
            <person name="Wang H."/>
            <person name="Wang A."/>
            <person name="Jiang F."/>
            <person name="Liu H."/>
            <person name="Zhao H."/>
            <person name="Xu D."/>
            <person name="Zhang Y."/>
        </authorList>
    </citation>
    <scope>NUCLEOTIDE SEQUENCE [LARGE SCALE GENOMIC DNA]</scope>
    <source>
        <strain evidence="2">cv. Yunnan</strain>
    </source>
</reference>
<accession>A0ACB9DDL2</accession>
<keyword evidence="2" id="KW-1185">Reference proteome</keyword>
<reference evidence="1 2" key="2">
    <citation type="journal article" date="2022" name="Mol. Ecol. Resour.">
        <title>The genomes of chicory, endive, great burdock and yacon provide insights into Asteraceae paleo-polyploidization history and plant inulin production.</title>
        <authorList>
            <person name="Fan W."/>
            <person name="Wang S."/>
            <person name="Wang H."/>
            <person name="Wang A."/>
            <person name="Jiang F."/>
            <person name="Liu H."/>
            <person name="Zhao H."/>
            <person name="Xu D."/>
            <person name="Zhang Y."/>
        </authorList>
    </citation>
    <scope>NUCLEOTIDE SEQUENCE [LARGE SCALE GENOMIC DNA]</scope>
    <source>
        <strain evidence="2">cv. Yunnan</strain>
        <tissue evidence="1">Leaves</tissue>
    </source>
</reference>
<gene>
    <name evidence="1" type="ORF">L1987_57549</name>
</gene>
<evidence type="ECO:0000313" key="1">
    <source>
        <dbReference type="EMBL" id="KAI3744468.1"/>
    </source>
</evidence>
<name>A0ACB9DDL2_9ASTR</name>
<protein>
    <submittedName>
        <fullName evidence="1">Uncharacterized protein</fullName>
    </submittedName>
</protein>
<proteinExistence type="predicted"/>
<comment type="caution">
    <text evidence="1">The sequence shown here is derived from an EMBL/GenBank/DDBJ whole genome shotgun (WGS) entry which is preliminary data.</text>
</comment>